<reference evidence="3" key="1">
    <citation type="submission" date="2022-08" db="EMBL/GenBank/DDBJ databases">
        <title>Genome sequencing of akame (Lates japonicus).</title>
        <authorList>
            <person name="Hashiguchi Y."/>
            <person name="Takahashi H."/>
        </authorList>
    </citation>
    <scope>NUCLEOTIDE SEQUENCE</scope>
    <source>
        <strain evidence="3">Kochi</strain>
    </source>
</reference>
<gene>
    <name evidence="3" type="ORF">AKAME5_001354100</name>
</gene>
<protein>
    <submittedName>
        <fullName evidence="3">PR domain-containing protein 11 isoform X1</fullName>
    </submittedName>
</protein>
<evidence type="ECO:0000256" key="1">
    <source>
        <dbReference type="SAM" id="MobiDB-lite"/>
    </source>
</evidence>
<evidence type="ECO:0000313" key="3">
    <source>
        <dbReference type="EMBL" id="GLD61761.1"/>
    </source>
</evidence>
<comment type="caution">
    <text evidence="3">The sequence shown here is derived from an EMBL/GenBank/DDBJ whole genome shotgun (WGS) entry which is preliminary data.</text>
</comment>
<accession>A0AAD3MY28</accession>
<proteinExistence type="predicted"/>
<dbReference type="EMBL" id="BRZM01000047">
    <property type="protein sequence ID" value="GLD61761.1"/>
    <property type="molecule type" value="Genomic_DNA"/>
</dbReference>
<feature type="compositionally biased region" description="Polar residues" evidence="1">
    <location>
        <begin position="60"/>
        <end position="71"/>
    </location>
</feature>
<dbReference type="InterPro" id="IPR006580">
    <property type="entry name" value="Znf_TTF"/>
</dbReference>
<dbReference type="Pfam" id="PF25431">
    <property type="entry name" value="zf-C17orf113"/>
    <property type="match status" value="1"/>
</dbReference>
<keyword evidence="4" id="KW-1185">Reference proteome</keyword>
<feature type="region of interest" description="Disordered" evidence="1">
    <location>
        <begin position="60"/>
        <end position="122"/>
    </location>
</feature>
<feature type="region of interest" description="Disordered" evidence="1">
    <location>
        <begin position="286"/>
        <end position="313"/>
    </location>
</feature>
<dbReference type="Gene3D" id="2.170.270.10">
    <property type="entry name" value="SET domain"/>
    <property type="match status" value="1"/>
</dbReference>
<evidence type="ECO:0000259" key="2">
    <source>
        <dbReference type="PROSITE" id="PS50280"/>
    </source>
</evidence>
<feature type="domain" description="SET" evidence="2">
    <location>
        <begin position="381"/>
        <end position="491"/>
    </location>
</feature>
<sequence>MLVPKPGGAADERRSPADRNLLARTSRRLPPVAGELIRGFPAADVVISLLTPEEKLYNLEGQQEDTQTSPVASRAEVRQNQVLQSPEPVHKAEDETGWMEPLSPPHESDEDVDSASDSTPSSPGVFQIVWSKQRRRLPPRFNKAWLKTFWFLRYSADLDLMWCHVCRLHADKRHQNMALIKGSKMFKLDNIKKHRDSRYHKENMERHMLDVYELQLNHDWCAVPPDITPAEWRAGVVLYIQDSSFLFFDRPLGLLEHLLEEAATESLQKQQLQKFTGNFAAAEAAAGGRRSAAGGGESGASPGGEGPCPRRVSAQGCEEDDALDFYQHGSTMSEQPSDLWFCEECQDYFQEECPSHGPPLFVPDTPASPGKANRAALTVPSGLEVYTEGDEVNVRCVDATIPKGAVFGPYEGELVSKDKSSGFFSWIIVDLNNTYQSIDGSDETKANWMRFVRTSSEESDRNLTAFQHGKNIYFRVCRRLAAGEKLRVWYSDDYIQRLHCVSQESIDRNLDTDTGKPAVLPNIQKDFKSPCLQSALQGKLCPSKQPSEESDGQPPAKRKKIDLIFKDVLEASLEDSNKSRSQSSLPSECKVPVLGSGFNPSESSFNVPNLKVEEKEEENQQPSTSFCPNCVKLKRRILELEEELSRLRGEQGDVVGPIMSEQTLTQHDQVPPHPEQGPIEDFQGMEPLTPTQVVLDEDDQDVDSADESIAADLVISPEDSSKLSSGGGRRIRRFKQEWLKKFWFLRYSPTLNEMWCHVCRQYTVQSSRTSAFIIGSKQFKIHTIKLHSQSNLHKKCLQLYKLRMHPEKTEEMCKNMMLLFNAAYHLALEGRPFSDLRPLAELLKKCELKVVDQYMNEGDCQILIHHISRALKEDLAEKMRLSPFLSIIMDAQNDDLFSDMVAVYVQFITNEGSPNTEFLSLQRLSMASVDGYLQAMDRAFGVLGLRFQDLLVVGLGVDGTNISSGMRANLYIAVQKTFPWILCLPIMIHRPHLEVLDAISGKELSCLEDLENNLKQLLSFYRYSPRMMAELRSTAPTLSEETEFLGDIRAIRWIIGEPNVLNALIKDYLEVVTHLKEISSQTQRADAAAIALTLLQFLMDYQSVKLIYFLLDIIAVLSRLAFTFQGEYLLVSQVEAKIEEAIQEIGQLVDCPGEYLQEFEENFRESFNGIALKNLRVAESKFQSIREKICNRSQGILSQRLDLQSRSFAKACKVLDLSTWPQNREDLQAYGEEEIQLIFNHLESIPSAGQESSQARTEARGCLVVEWKDLKADYYSMNGFKEVISHICRYKQRFPLLNRIVQVVRVLPSSTACCDKGRGSLQKMCKNNRSRLTLEQMNDLLTIAVNGPPITNFDGKRALDSWFEEKSGSSYSLSAEVLNRMSAADQKSVLHSVDVNTEFYPDI</sequence>
<dbReference type="PANTHER" id="PTHR46880">
    <property type="entry name" value="RAS-ASSOCIATING DOMAIN-CONTAINING PROTEIN"/>
    <property type="match status" value="1"/>
</dbReference>
<feature type="compositionally biased region" description="Gly residues" evidence="1">
    <location>
        <begin position="293"/>
        <end position="306"/>
    </location>
</feature>
<dbReference type="PROSITE" id="PS50280">
    <property type="entry name" value="SET"/>
    <property type="match status" value="1"/>
</dbReference>
<dbReference type="InterPro" id="IPR046341">
    <property type="entry name" value="SET_dom_sf"/>
</dbReference>
<dbReference type="Pfam" id="PF21549">
    <property type="entry name" value="PRDM2_PR"/>
    <property type="match status" value="1"/>
</dbReference>
<dbReference type="SMART" id="SM00597">
    <property type="entry name" value="ZnF_TTF"/>
    <property type="match status" value="2"/>
</dbReference>
<dbReference type="PANTHER" id="PTHR46880:SF11">
    <property type="entry name" value="PR_SET DOMAIN 11"/>
    <property type="match status" value="1"/>
</dbReference>
<dbReference type="Proteomes" id="UP001279410">
    <property type="component" value="Unassembled WGS sequence"/>
</dbReference>
<dbReference type="InterPro" id="IPR001214">
    <property type="entry name" value="SET_dom"/>
</dbReference>
<organism evidence="3 4">
    <name type="scientific">Lates japonicus</name>
    <name type="common">Japanese lates</name>
    <dbReference type="NCBI Taxonomy" id="270547"/>
    <lineage>
        <taxon>Eukaryota</taxon>
        <taxon>Metazoa</taxon>
        <taxon>Chordata</taxon>
        <taxon>Craniata</taxon>
        <taxon>Vertebrata</taxon>
        <taxon>Euteleostomi</taxon>
        <taxon>Actinopterygii</taxon>
        <taxon>Neopterygii</taxon>
        <taxon>Teleostei</taxon>
        <taxon>Neoteleostei</taxon>
        <taxon>Acanthomorphata</taxon>
        <taxon>Carangaria</taxon>
        <taxon>Carangaria incertae sedis</taxon>
        <taxon>Centropomidae</taxon>
        <taxon>Lates</taxon>
    </lineage>
</organism>
<dbReference type="SUPFAM" id="SSF82199">
    <property type="entry name" value="SET domain"/>
    <property type="match status" value="1"/>
</dbReference>
<name>A0AAD3MY28_LATJO</name>
<dbReference type="InterPro" id="IPR057456">
    <property type="entry name" value="Znf_C17orf113"/>
</dbReference>
<feature type="region of interest" description="Disordered" evidence="1">
    <location>
        <begin position="1"/>
        <end position="28"/>
    </location>
</feature>
<evidence type="ECO:0000313" key="4">
    <source>
        <dbReference type="Proteomes" id="UP001279410"/>
    </source>
</evidence>